<evidence type="ECO:0008006" key="10">
    <source>
        <dbReference type="Google" id="ProtNLM"/>
    </source>
</evidence>
<feature type="transmembrane region" description="Helical" evidence="7">
    <location>
        <begin position="6"/>
        <end position="36"/>
    </location>
</feature>
<dbReference type="GO" id="GO:0005886">
    <property type="term" value="C:plasma membrane"/>
    <property type="evidence" value="ECO:0007669"/>
    <property type="project" value="UniProtKB-SubCell"/>
</dbReference>
<feature type="transmembrane region" description="Helical" evidence="7">
    <location>
        <begin position="57"/>
        <end position="77"/>
    </location>
</feature>
<evidence type="ECO:0000256" key="5">
    <source>
        <dbReference type="ARBA" id="ARBA00022989"/>
    </source>
</evidence>
<evidence type="ECO:0000313" key="8">
    <source>
        <dbReference type="EMBL" id="OXM13345.1"/>
    </source>
</evidence>
<feature type="transmembrane region" description="Helical" evidence="7">
    <location>
        <begin position="304"/>
        <end position="331"/>
    </location>
</feature>
<keyword evidence="4 7" id="KW-0812">Transmembrane</keyword>
<feature type="transmembrane region" description="Helical" evidence="7">
    <location>
        <begin position="234"/>
        <end position="253"/>
    </location>
</feature>
<name>A0A229NUF6_9BACL</name>
<dbReference type="Proteomes" id="UP000215145">
    <property type="component" value="Unassembled WGS sequence"/>
</dbReference>
<evidence type="ECO:0000313" key="9">
    <source>
        <dbReference type="Proteomes" id="UP000215145"/>
    </source>
</evidence>
<comment type="subcellular location">
    <subcellularLocation>
        <location evidence="1">Cell membrane</location>
        <topology evidence="1">Multi-pass membrane protein</topology>
    </subcellularLocation>
</comment>
<dbReference type="InterPro" id="IPR003317">
    <property type="entry name" value="Cyt-d_oxidase_su2"/>
</dbReference>
<feature type="transmembrane region" description="Helical" evidence="7">
    <location>
        <begin position="265"/>
        <end position="284"/>
    </location>
</feature>
<keyword evidence="5 7" id="KW-1133">Transmembrane helix</keyword>
<evidence type="ECO:0000256" key="6">
    <source>
        <dbReference type="ARBA" id="ARBA00023136"/>
    </source>
</evidence>
<evidence type="ECO:0000256" key="1">
    <source>
        <dbReference type="ARBA" id="ARBA00004651"/>
    </source>
</evidence>
<reference evidence="8 9" key="1">
    <citation type="submission" date="2017-07" db="EMBL/GenBank/DDBJ databases">
        <title>Paenibacillus herberti R33 genome sequencing and assembly.</title>
        <authorList>
            <person name="Su W."/>
        </authorList>
    </citation>
    <scope>NUCLEOTIDE SEQUENCE [LARGE SCALE GENOMIC DNA]</scope>
    <source>
        <strain evidence="8 9">R33</strain>
    </source>
</reference>
<comment type="similarity">
    <text evidence="2">Belongs to the cytochrome ubiquinol oxidase subunit 2 family.</text>
</comment>
<organism evidence="8 9">
    <name type="scientific">Paenibacillus herberti</name>
    <dbReference type="NCBI Taxonomy" id="1619309"/>
    <lineage>
        <taxon>Bacteria</taxon>
        <taxon>Bacillati</taxon>
        <taxon>Bacillota</taxon>
        <taxon>Bacilli</taxon>
        <taxon>Bacillales</taxon>
        <taxon>Paenibacillaceae</taxon>
        <taxon>Paenibacillus</taxon>
    </lineage>
</organism>
<feature type="transmembrane region" description="Helical" evidence="7">
    <location>
        <begin position="162"/>
        <end position="184"/>
    </location>
</feature>
<feature type="transmembrane region" description="Helical" evidence="7">
    <location>
        <begin position="196"/>
        <end position="219"/>
    </location>
</feature>
<proteinExistence type="inferred from homology"/>
<evidence type="ECO:0000256" key="4">
    <source>
        <dbReference type="ARBA" id="ARBA00022692"/>
    </source>
</evidence>
<protein>
    <recommendedName>
        <fullName evidence="10">Cytochrome D ubiquinol oxidase subunit II</fullName>
    </recommendedName>
</protein>
<keyword evidence="6 7" id="KW-0472">Membrane</keyword>
<keyword evidence="3" id="KW-1003">Cell membrane</keyword>
<gene>
    <name evidence="8" type="ORF">CGZ75_19960</name>
</gene>
<feature type="transmembrane region" description="Helical" evidence="7">
    <location>
        <begin position="83"/>
        <end position="105"/>
    </location>
</feature>
<feature type="transmembrane region" description="Helical" evidence="7">
    <location>
        <begin position="117"/>
        <end position="142"/>
    </location>
</feature>
<evidence type="ECO:0000256" key="2">
    <source>
        <dbReference type="ARBA" id="ARBA00007543"/>
    </source>
</evidence>
<dbReference type="OrthoDB" id="2416742at2"/>
<keyword evidence="9" id="KW-1185">Reference proteome</keyword>
<dbReference type="EMBL" id="NMUQ01000003">
    <property type="protein sequence ID" value="OXM13345.1"/>
    <property type="molecule type" value="Genomic_DNA"/>
</dbReference>
<accession>A0A229NUF6</accession>
<evidence type="ECO:0000256" key="7">
    <source>
        <dbReference type="SAM" id="Phobius"/>
    </source>
</evidence>
<dbReference type="Pfam" id="PF02322">
    <property type="entry name" value="Cyt_bd_oxida_II"/>
    <property type="match status" value="1"/>
</dbReference>
<comment type="caution">
    <text evidence="8">The sequence shown here is derived from an EMBL/GenBank/DDBJ whole genome shotgun (WGS) entry which is preliminary data.</text>
</comment>
<dbReference type="AlphaFoldDB" id="A0A229NUF6"/>
<evidence type="ECO:0000256" key="3">
    <source>
        <dbReference type="ARBA" id="ARBA00022475"/>
    </source>
</evidence>
<dbReference type="RefSeq" id="WP_089526053.1">
    <property type="nucleotide sequence ID" value="NZ_NMUQ01000003.1"/>
</dbReference>
<sequence length="340" mass="37798">MSDSSLGILIIWVFVFVYSVLGSIDFGAGFWSMVFAGQKGIKAADIANRYLSPTWKVTNVFLVLLVVAFVGFFPFAMPMLSSLLVVPVSLVLLLLALRSTFMVYSQMSSRFVPQLRIVSGITGLLIPGLLITVLPVTLGGFVELRDGHLYVLTAELLTSRTLYAHLGFGVASELFLSAVFLADYAREAEDREAYRIYRMIAVTIGPLTLLTGMLAAVAMHPEAQWIVERMKENWIWFALSGISFVVGFSALWWKGKGGWTGVPRAAVVLIIIQYGLASFGYGSAHLPYLIYPHLTVEQGFTNHAMFVSLLIGYIVSTLVLVPVFIWFWLLFLKDKRYLKP</sequence>